<proteinExistence type="predicted"/>
<evidence type="ECO:0000256" key="1">
    <source>
        <dbReference type="SAM" id="Phobius"/>
    </source>
</evidence>
<reference evidence="2 3" key="1">
    <citation type="submission" date="2016-07" db="EMBL/GenBank/DDBJ databases">
        <title>Pervasive Adenine N6-methylation of Active Genes in Fungi.</title>
        <authorList>
            <consortium name="DOE Joint Genome Institute"/>
            <person name="Mondo S.J."/>
            <person name="Dannebaum R.O."/>
            <person name="Kuo R.C."/>
            <person name="Labutti K."/>
            <person name="Haridas S."/>
            <person name="Kuo A."/>
            <person name="Salamov A."/>
            <person name="Ahrendt S.R."/>
            <person name="Lipzen A."/>
            <person name="Sullivan W."/>
            <person name="Andreopoulos W.B."/>
            <person name="Clum A."/>
            <person name="Lindquist E."/>
            <person name="Daum C."/>
            <person name="Ramamoorthy G.K."/>
            <person name="Gryganskyi A."/>
            <person name="Culley D."/>
            <person name="Magnuson J.K."/>
            <person name="James T.Y."/>
            <person name="O'Malley M.A."/>
            <person name="Stajich J.E."/>
            <person name="Spatafora J.W."/>
            <person name="Visel A."/>
            <person name="Grigoriev I.V."/>
        </authorList>
    </citation>
    <scope>NUCLEOTIDE SEQUENCE [LARGE SCALE GENOMIC DNA]</scope>
    <source>
        <strain evidence="2 3">JEL800</strain>
    </source>
</reference>
<sequence>MTVLNGQIMRAIIAIVILFLAVELVLMIGYEMSMGHKAASLILKPNVPTPILPDGPVQECPTYHHLPASAYQNYAVLDPSELPYLEDDLPVLKLSGISPFINSSTEYKGSKVICPKWEAYDKRVQMKKDFEGNCHPVKIESQDFKVDLCQSELLCGQGYFKIERLDKDICKKDMEKELSWNKQVERYLKEKIGPDAFHIQFEGPERAAFSMWSHLGNCVYKFPFRLINPGNYTVNIMHAYKSFDAVNELKEDWSKPLMANLITKYPMEVCPHCPVYTDAIVQQMHHLPLCSRDEPTQGVFLRMTMETEREKYKFDNYKHPYIYAPLGCRFDQTFELHGNDTCMSNFTTHLLINGDSQSRIVWDLLDARLAGHKESIQANEKLGNRDTLYFSTNDLKNFTQVKNRFLLKDDDEEPKKKAKDVNSGKVVPVSDPRRKLHRLHSKYVGFETHLYSHINPIREWDDEKKVTSGDKFYSNYDAVLVNAGHWPASGLWAGGHFSIERYVDLIEYASDFMLVLNSRRHIFGKGPINYVWEGVNAFKIDDNVEGFAAKGADWRINYRLKIYSDFAERVFRRRGIKQMNSFDITLPWSQDSPDGAHLYTLPALDAQVDELLHKWNLCRV</sequence>
<dbReference type="Proteomes" id="UP000193642">
    <property type="component" value="Unassembled WGS sequence"/>
</dbReference>
<accession>A0A1Y2CJV5</accession>
<dbReference type="EMBL" id="MCGO01000014">
    <property type="protein sequence ID" value="ORY47311.1"/>
    <property type="molecule type" value="Genomic_DNA"/>
</dbReference>
<keyword evidence="3" id="KW-1185">Reference proteome</keyword>
<dbReference type="STRING" id="329046.A0A1Y2CJV5"/>
<name>A0A1Y2CJV5_9FUNG</name>
<evidence type="ECO:0000313" key="2">
    <source>
        <dbReference type="EMBL" id="ORY47311.1"/>
    </source>
</evidence>
<feature type="transmembrane region" description="Helical" evidence="1">
    <location>
        <begin position="12"/>
        <end position="30"/>
    </location>
</feature>
<keyword evidence="1" id="KW-0472">Membrane</keyword>
<dbReference type="AlphaFoldDB" id="A0A1Y2CJV5"/>
<gene>
    <name evidence="2" type="ORF">BCR33DRAFT_764355</name>
</gene>
<protein>
    <submittedName>
        <fullName evidence="2">Uncharacterized protein</fullName>
    </submittedName>
</protein>
<evidence type="ECO:0000313" key="3">
    <source>
        <dbReference type="Proteomes" id="UP000193642"/>
    </source>
</evidence>
<dbReference type="OrthoDB" id="3176531at2759"/>
<organism evidence="2 3">
    <name type="scientific">Rhizoclosmatium globosum</name>
    <dbReference type="NCBI Taxonomy" id="329046"/>
    <lineage>
        <taxon>Eukaryota</taxon>
        <taxon>Fungi</taxon>
        <taxon>Fungi incertae sedis</taxon>
        <taxon>Chytridiomycota</taxon>
        <taxon>Chytridiomycota incertae sedis</taxon>
        <taxon>Chytridiomycetes</taxon>
        <taxon>Chytridiales</taxon>
        <taxon>Chytriomycetaceae</taxon>
        <taxon>Rhizoclosmatium</taxon>
    </lineage>
</organism>
<keyword evidence="1" id="KW-0812">Transmembrane</keyword>
<comment type="caution">
    <text evidence="2">The sequence shown here is derived from an EMBL/GenBank/DDBJ whole genome shotgun (WGS) entry which is preliminary data.</text>
</comment>
<keyword evidence="1" id="KW-1133">Transmembrane helix</keyword>